<keyword evidence="3" id="KW-1185">Reference proteome</keyword>
<evidence type="ECO:0000313" key="3">
    <source>
        <dbReference type="Proteomes" id="UP000069241"/>
    </source>
</evidence>
<reference evidence="3" key="1">
    <citation type="submission" date="2016-02" db="EMBL/GenBank/DDBJ databases">
        <authorList>
            <person name="Holder M.E."/>
            <person name="Ajami N.J."/>
            <person name="Petrosino J.F."/>
        </authorList>
    </citation>
    <scope>NUCLEOTIDE SEQUENCE [LARGE SCALE GENOMIC DNA]</scope>
    <source>
        <strain evidence="3">CCUG 45958</strain>
    </source>
</reference>
<dbReference type="InterPro" id="IPR001387">
    <property type="entry name" value="Cro/C1-type_HTH"/>
</dbReference>
<feature type="domain" description="HTH cro/C1-type" evidence="1">
    <location>
        <begin position="3"/>
        <end position="49"/>
    </location>
</feature>
<dbReference type="Gene3D" id="1.10.260.40">
    <property type="entry name" value="lambda repressor-like DNA-binding domains"/>
    <property type="match status" value="1"/>
</dbReference>
<dbReference type="CDD" id="cd00093">
    <property type="entry name" value="HTH_XRE"/>
    <property type="match status" value="1"/>
</dbReference>
<dbReference type="PROSITE" id="PS50943">
    <property type="entry name" value="HTH_CROC1"/>
    <property type="match status" value="1"/>
</dbReference>
<dbReference type="GO" id="GO:0003677">
    <property type="term" value="F:DNA binding"/>
    <property type="evidence" value="ECO:0007669"/>
    <property type="project" value="InterPro"/>
</dbReference>
<dbReference type="KEGG" id="dfi:AXF13_06930"/>
<organism evidence="2 3">
    <name type="scientific">Desulfovibrio fairfieldensis</name>
    <dbReference type="NCBI Taxonomy" id="44742"/>
    <lineage>
        <taxon>Bacteria</taxon>
        <taxon>Pseudomonadati</taxon>
        <taxon>Thermodesulfobacteriota</taxon>
        <taxon>Desulfovibrionia</taxon>
        <taxon>Desulfovibrionales</taxon>
        <taxon>Desulfovibrionaceae</taxon>
        <taxon>Desulfovibrio</taxon>
    </lineage>
</organism>
<dbReference type="Proteomes" id="UP000069241">
    <property type="component" value="Chromosome"/>
</dbReference>
<name>A0A109W9G5_9BACT</name>
<accession>A0A109W9G5</accession>
<proteinExistence type="predicted"/>
<dbReference type="SUPFAM" id="SSF47413">
    <property type="entry name" value="lambda repressor-like DNA-binding domains"/>
    <property type="match status" value="1"/>
</dbReference>
<dbReference type="AlphaFoldDB" id="A0A109W9G5"/>
<gene>
    <name evidence="2" type="ORF">AXF13_06930</name>
</gene>
<sequence>MALTQQEFARKCGVDIDDIIKIEEDSKYNPDIRSLDYIARFLNINSNYIAEIAGYKEIRDKSFEQQIYAFAANSGKIRDCSDISIEIFEQYLAVLHERGLHNE</sequence>
<evidence type="ECO:0000313" key="2">
    <source>
        <dbReference type="EMBL" id="AMD89868.1"/>
    </source>
</evidence>
<dbReference type="EMBL" id="CP014229">
    <property type="protein sequence ID" value="AMD89868.1"/>
    <property type="molecule type" value="Genomic_DNA"/>
</dbReference>
<protein>
    <recommendedName>
        <fullName evidence="1">HTH cro/C1-type domain-containing protein</fullName>
    </recommendedName>
</protein>
<evidence type="ECO:0000259" key="1">
    <source>
        <dbReference type="PROSITE" id="PS50943"/>
    </source>
</evidence>
<dbReference type="STRING" id="44742.AXF13_06930"/>
<dbReference type="InterPro" id="IPR010982">
    <property type="entry name" value="Lambda_DNA-bd_dom_sf"/>
</dbReference>